<keyword evidence="2" id="KW-1185">Reference proteome</keyword>
<dbReference type="AlphaFoldDB" id="A0AAD4CTB6"/>
<dbReference type="Gene3D" id="1.10.510.10">
    <property type="entry name" value="Transferase(Phosphotransferase) domain 1"/>
    <property type="match status" value="1"/>
</dbReference>
<dbReference type="EMBL" id="VCAU01000013">
    <property type="protein sequence ID" value="KAF9892320.1"/>
    <property type="molecule type" value="Genomic_DNA"/>
</dbReference>
<proteinExistence type="predicted"/>
<accession>A0AAD4CTB6</accession>
<dbReference type="Proteomes" id="UP001194746">
    <property type="component" value="Unassembled WGS sequence"/>
</dbReference>
<reference evidence="1" key="2">
    <citation type="submission" date="2020-02" db="EMBL/GenBank/DDBJ databases">
        <authorList>
            <person name="Gilchrist C.L.M."/>
            <person name="Chooi Y.-H."/>
        </authorList>
    </citation>
    <scope>NUCLEOTIDE SEQUENCE</scope>
    <source>
        <strain evidence="1">MST-FP2251</strain>
    </source>
</reference>
<protein>
    <recommendedName>
        <fullName evidence="3">Protein kinase domain-containing protein</fullName>
    </recommendedName>
</protein>
<sequence length="201" mass="23277">MQSNYLSRSISPCLLILRSYGRQFSSRYSMSTVSIPSQEPLPLGASLRGDSGRTYQIEETLADRRQPLLCVYRARKFQHTAKIVTEMIYVMVNEMVFRVSDNQLNAPDSWRYILRRHISYFGNEDGCNGLLRHIGEENPFFERLIVLANSFTPGDGRQPFQSWDYVEPDLRDLVGKMANLDLTKRITSMEALQHCWFNRPG</sequence>
<evidence type="ECO:0000313" key="2">
    <source>
        <dbReference type="Proteomes" id="UP001194746"/>
    </source>
</evidence>
<reference evidence="1" key="1">
    <citation type="journal article" date="2019" name="Beilstein J. Org. Chem.">
        <title>Nanangenines: drimane sesquiterpenoids as the dominant metabolite cohort of a novel Australian fungus, Aspergillus nanangensis.</title>
        <authorList>
            <person name="Lacey H.J."/>
            <person name="Gilchrist C.L.M."/>
            <person name="Crombie A."/>
            <person name="Kalaitzis J.A."/>
            <person name="Vuong D."/>
            <person name="Rutledge P.J."/>
            <person name="Turner P."/>
            <person name="Pitt J.I."/>
            <person name="Lacey E."/>
            <person name="Chooi Y.H."/>
            <person name="Piggott A.M."/>
        </authorList>
    </citation>
    <scope>NUCLEOTIDE SEQUENCE</scope>
    <source>
        <strain evidence="1">MST-FP2251</strain>
    </source>
</reference>
<comment type="caution">
    <text evidence="1">The sequence shown here is derived from an EMBL/GenBank/DDBJ whole genome shotgun (WGS) entry which is preliminary data.</text>
</comment>
<evidence type="ECO:0008006" key="3">
    <source>
        <dbReference type="Google" id="ProtNLM"/>
    </source>
</evidence>
<name>A0AAD4CTB6_ASPNN</name>
<organism evidence="1 2">
    <name type="scientific">Aspergillus nanangensis</name>
    <dbReference type="NCBI Taxonomy" id="2582783"/>
    <lineage>
        <taxon>Eukaryota</taxon>
        <taxon>Fungi</taxon>
        <taxon>Dikarya</taxon>
        <taxon>Ascomycota</taxon>
        <taxon>Pezizomycotina</taxon>
        <taxon>Eurotiomycetes</taxon>
        <taxon>Eurotiomycetidae</taxon>
        <taxon>Eurotiales</taxon>
        <taxon>Aspergillaceae</taxon>
        <taxon>Aspergillus</taxon>
        <taxon>Aspergillus subgen. Circumdati</taxon>
    </lineage>
</organism>
<dbReference type="SUPFAM" id="SSF56112">
    <property type="entry name" value="Protein kinase-like (PK-like)"/>
    <property type="match status" value="1"/>
</dbReference>
<gene>
    <name evidence="1" type="ORF">FE257_002097</name>
</gene>
<evidence type="ECO:0000313" key="1">
    <source>
        <dbReference type="EMBL" id="KAF9892320.1"/>
    </source>
</evidence>
<dbReference type="InterPro" id="IPR011009">
    <property type="entry name" value="Kinase-like_dom_sf"/>
</dbReference>